<dbReference type="AlphaFoldDB" id="F8NXL3"/>
<dbReference type="HOGENOM" id="CLU_2347991_0_0_1"/>
<dbReference type="Proteomes" id="UP000008064">
    <property type="component" value="Unassembled WGS sequence"/>
</dbReference>
<name>F8NXL3_SERL9</name>
<dbReference type="GeneID" id="18811427"/>
<dbReference type="EMBL" id="GL945434">
    <property type="protein sequence ID" value="EGO24685.1"/>
    <property type="molecule type" value="Genomic_DNA"/>
</dbReference>
<gene>
    <name evidence="1" type="ORF">SERLADRAFT_390334</name>
</gene>
<dbReference type="KEGG" id="sla:SERLADRAFT_390334"/>
<sequence length="97" mass="10717">MDEDRGWQGDIGANDAHSCIFIKDPHGDIDGLRETGIQGIGIRIWRLVGHAESNTLTGGKILEWIAVMYHIIYGQLGCHCVSHHARPTHIPNAFHAP</sequence>
<organism>
    <name type="scientific">Serpula lacrymans var. lacrymans (strain S7.9)</name>
    <name type="common">Dry rot fungus</name>
    <dbReference type="NCBI Taxonomy" id="578457"/>
    <lineage>
        <taxon>Eukaryota</taxon>
        <taxon>Fungi</taxon>
        <taxon>Dikarya</taxon>
        <taxon>Basidiomycota</taxon>
        <taxon>Agaricomycotina</taxon>
        <taxon>Agaricomycetes</taxon>
        <taxon>Agaricomycetidae</taxon>
        <taxon>Boletales</taxon>
        <taxon>Coniophorineae</taxon>
        <taxon>Serpulaceae</taxon>
        <taxon>Serpula</taxon>
    </lineage>
</organism>
<dbReference type="RefSeq" id="XP_007318704.1">
    <property type="nucleotide sequence ID" value="XM_007318642.1"/>
</dbReference>
<accession>F8NXL3</accession>
<protein>
    <submittedName>
        <fullName evidence="1">Uncharacterized protein</fullName>
    </submittedName>
</protein>
<proteinExistence type="predicted"/>
<evidence type="ECO:0000313" key="1">
    <source>
        <dbReference type="EMBL" id="EGO24685.1"/>
    </source>
</evidence>
<reference evidence="1" key="1">
    <citation type="submission" date="2011-04" db="EMBL/GenBank/DDBJ databases">
        <title>Evolution of plant cell wall degrading machinery underlies the functional diversity of forest fungi.</title>
        <authorList>
            <consortium name="US DOE Joint Genome Institute (JGI-PGF)"/>
            <person name="Eastwood D.C."/>
            <person name="Floudas D."/>
            <person name="Binder M."/>
            <person name="Majcherczyk A."/>
            <person name="Schneider P."/>
            <person name="Aerts A."/>
            <person name="Asiegbu F.O."/>
            <person name="Baker S.E."/>
            <person name="Barry K."/>
            <person name="Bendiksby M."/>
            <person name="Blumentritt M."/>
            <person name="Coutinho P.M."/>
            <person name="Cullen D."/>
            <person name="Cullen D."/>
            <person name="Gathman A."/>
            <person name="Goodell B."/>
            <person name="Henrissat B."/>
            <person name="Ihrmark K."/>
            <person name="Kauserud H."/>
            <person name="Kohler A."/>
            <person name="LaButti K."/>
            <person name="Lapidus A."/>
            <person name="Lavin J.L."/>
            <person name="Lee Y.-H."/>
            <person name="Lindquist E."/>
            <person name="Lilly W."/>
            <person name="Lucas S."/>
            <person name="Morin E."/>
            <person name="Murat C."/>
            <person name="Oguiza J.A."/>
            <person name="Park J."/>
            <person name="Pisabarro A.G."/>
            <person name="Riley R."/>
            <person name="Rosling A."/>
            <person name="Salamov A."/>
            <person name="Schmidt O."/>
            <person name="Schmutz J."/>
            <person name="Skrede I."/>
            <person name="Stenlid J."/>
            <person name="Wiebenga A."/>
            <person name="Xie X."/>
            <person name="Kues U."/>
            <person name="Hibbett D.S."/>
            <person name="Hoffmeister D."/>
            <person name="Hogberg N."/>
            <person name="Martin F."/>
            <person name="Grigoriev I.V."/>
            <person name="Watkinson S.C."/>
        </authorList>
    </citation>
    <scope>NUCLEOTIDE SEQUENCE</scope>
    <source>
        <strain evidence="1">S7.9</strain>
    </source>
</reference>